<dbReference type="SUPFAM" id="SSF109635">
    <property type="entry name" value="DnaK suppressor protein DksA, alpha-hairpin domain"/>
    <property type="match status" value="1"/>
</dbReference>
<evidence type="ECO:0000256" key="3">
    <source>
        <dbReference type="ARBA" id="ARBA00022833"/>
    </source>
</evidence>
<keyword evidence="2" id="KW-0863">Zinc-finger</keyword>
<dbReference type="Proteomes" id="UP000632125">
    <property type="component" value="Unassembled WGS sequence"/>
</dbReference>
<proteinExistence type="predicted"/>
<feature type="domain" description="Zinc finger DksA/TraR C4-type" evidence="6">
    <location>
        <begin position="90"/>
        <end position="118"/>
    </location>
</feature>
<accession>A0A927H6Z5</accession>
<feature type="region of interest" description="Disordered" evidence="5">
    <location>
        <begin position="228"/>
        <end position="247"/>
    </location>
</feature>
<reference evidence="7" key="1">
    <citation type="submission" date="2020-09" db="EMBL/GenBank/DDBJ databases">
        <title>A novel bacterium of genus Paenibacillus, isolated from South China Sea.</title>
        <authorList>
            <person name="Huang H."/>
            <person name="Mo K."/>
            <person name="Hu Y."/>
        </authorList>
    </citation>
    <scope>NUCLEOTIDE SEQUENCE</scope>
    <source>
        <strain evidence="7">IB182493</strain>
    </source>
</reference>
<dbReference type="GO" id="GO:0008270">
    <property type="term" value="F:zinc ion binding"/>
    <property type="evidence" value="ECO:0007669"/>
    <property type="project" value="UniProtKB-KW"/>
</dbReference>
<feature type="zinc finger region" description="dksA C4-type" evidence="4">
    <location>
        <begin position="95"/>
        <end position="119"/>
    </location>
</feature>
<keyword evidence="8" id="KW-1185">Reference proteome</keyword>
<keyword evidence="1" id="KW-0479">Metal-binding</keyword>
<evidence type="ECO:0000256" key="1">
    <source>
        <dbReference type="ARBA" id="ARBA00022723"/>
    </source>
</evidence>
<evidence type="ECO:0000259" key="6">
    <source>
        <dbReference type="Pfam" id="PF01258"/>
    </source>
</evidence>
<evidence type="ECO:0000256" key="5">
    <source>
        <dbReference type="SAM" id="MobiDB-lite"/>
    </source>
</evidence>
<dbReference type="Gene3D" id="1.20.120.910">
    <property type="entry name" value="DksA, coiled-coil domain"/>
    <property type="match status" value="1"/>
</dbReference>
<dbReference type="PANTHER" id="PTHR33823">
    <property type="entry name" value="RNA POLYMERASE-BINDING TRANSCRIPTION FACTOR DKSA-RELATED"/>
    <property type="match status" value="1"/>
</dbReference>
<organism evidence="7 8">
    <name type="scientific">Paenibacillus arenilitoris</name>
    <dbReference type="NCBI Taxonomy" id="2772299"/>
    <lineage>
        <taxon>Bacteria</taxon>
        <taxon>Bacillati</taxon>
        <taxon>Bacillota</taxon>
        <taxon>Bacilli</taxon>
        <taxon>Bacillales</taxon>
        <taxon>Paenibacillaceae</taxon>
        <taxon>Paenibacillus</taxon>
    </lineage>
</organism>
<dbReference type="SUPFAM" id="SSF57716">
    <property type="entry name" value="Glucocorticoid receptor-like (DNA-binding domain)"/>
    <property type="match status" value="1"/>
</dbReference>
<dbReference type="EMBL" id="JACXIY010000018">
    <property type="protein sequence ID" value="MBD2870108.1"/>
    <property type="molecule type" value="Genomic_DNA"/>
</dbReference>
<dbReference type="InterPro" id="IPR000962">
    <property type="entry name" value="Znf_DskA_TraR"/>
</dbReference>
<dbReference type="PROSITE" id="PS51128">
    <property type="entry name" value="ZF_DKSA_2"/>
    <property type="match status" value="1"/>
</dbReference>
<dbReference type="InterPro" id="IPR037187">
    <property type="entry name" value="DnaK_N"/>
</dbReference>
<dbReference type="NCBIfam" id="TIGR02890">
    <property type="entry name" value="bacill_yteA"/>
    <property type="match status" value="1"/>
</dbReference>
<evidence type="ECO:0000256" key="4">
    <source>
        <dbReference type="PROSITE-ProRule" id="PRU00510"/>
    </source>
</evidence>
<evidence type="ECO:0000313" key="7">
    <source>
        <dbReference type="EMBL" id="MBD2870108.1"/>
    </source>
</evidence>
<evidence type="ECO:0000313" key="8">
    <source>
        <dbReference type="Proteomes" id="UP000632125"/>
    </source>
</evidence>
<protein>
    <submittedName>
        <fullName evidence="7">TraR/DksA C4-type zinc finger protein</fullName>
    </submittedName>
</protein>
<dbReference type="PANTHER" id="PTHR33823:SF4">
    <property type="entry name" value="GENERAL STRESS PROTEIN 16O"/>
    <property type="match status" value="1"/>
</dbReference>
<dbReference type="RefSeq" id="WP_190862765.1">
    <property type="nucleotide sequence ID" value="NZ_JACXIY010000018.1"/>
</dbReference>
<sequence length="247" mass="27869">MTTLTDSQLAELRRRLLDEQDDINRRLSAGEHYGLASSLRDDTGELSPIDNHPGDVATEVYERGKDIALLEQEDLHLSRIDAALKAMDNGTYGNCKACGKPIPLERLEALPDTLYCVEHAPRQETSHVQPAEESLLNPPFGRSSMDQQSSYNGFDGEDAWQIVEQWGNADSPAFSENRDVTDYGHMGIENDENDGFVEPLESFVATDITGRRVSVIRNREYMHYMHNGEGDHGLEFEDPYDDDDYRT</sequence>
<dbReference type="InterPro" id="IPR014240">
    <property type="entry name" value="YteA"/>
</dbReference>
<dbReference type="AlphaFoldDB" id="A0A927H6Z5"/>
<name>A0A927H6Z5_9BACL</name>
<feature type="compositionally biased region" description="Acidic residues" evidence="5">
    <location>
        <begin position="236"/>
        <end position="247"/>
    </location>
</feature>
<evidence type="ECO:0000256" key="2">
    <source>
        <dbReference type="ARBA" id="ARBA00022771"/>
    </source>
</evidence>
<keyword evidence="3" id="KW-0862">Zinc</keyword>
<comment type="caution">
    <text evidence="7">The sequence shown here is derived from an EMBL/GenBank/DDBJ whole genome shotgun (WGS) entry which is preliminary data.</text>
</comment>
<dbReference type="Pfam" id="PF01258">
    <property type="entry name" value="zf-dskA_traR"/>
    <property type="match status" value="1"/>
</dbReference>
<gene>
    <name evidence="7" type="ORF">IDH41_16095</name>
</gene>